<evidence type="ECO:0000313" key="3">
    <source>
        <dbReference type="Proteomes" id="UP000815325"/>
    </source>
</evidence>
<organism evidence="2 3">
    <name type="scientific">Dunaliella salina</name>
    <name type="common">Green alga</name>
    <name type="synonym">Protococcus salinus</name>
    <dbReference type="NCBI Taxonomy" id="3046"/>
    <lineage>
        <taxon>Eukaryota</taxon>
        <taxon>Viridiplantae</taxon>
        <taxon>Chlorophyta</taxon>
        <taxon>core chlorophytes</taxon>
        <taxon>Chlorophyceae</taxon>
        <taxon>CS clade</taxon>
        <taxon>Chlamydomonadales</taxon>
        <taxon>Dunaliellaceae</taxon>
        <taxon>Dunaliella</taxon>
    </lineage>
</organism>
<reference evidence="2" key="1">
    <citation type="submission" date="2017-08" db="EMBL/GenBank/DDBJ databases">
        <authorList>
            <person name="Polle J.E."/>
            <person name="Barry K."/>
            <person name="Cushman J."/>
            <person name="Schmutz J."/>
            <person name="Tran D."/>
            <person name="Hathwaick L.T."/>
            <person name="Yim W.C."/>
            <person name="Jenkins J."/>
            <person name="Mckie-Krisberg Z.M."/>
            <person name="Prochnik S."/>
            <person name="Lindquist E."/>
            <person name="Dockter R.B."/>
            <person name="Adam C."/>
            <person name="Molina H."/>
            <person name="Bunkerborg J."/>
            <person name="Jin E."/>
            <person name="Buchheim M."/>
            <person name="Magnuson J."/>
        </authorList>
    </citation>
    <scope>NUCLEOTIDE SEQUENCE</scope>
    <source>
        <strain evidence="2">CCAP 19/18</strain>
    </source>
</reference>
<feature type="compositionally biased region" description="Pro residues" evidence="1">
    <location>
        <begin position="124"/>
        <end position="156"/>
    </location>
</feature>
<dbReference type="EMBL" id="MU069831">
    <property type="protein sequence ID" value="KAF5833096.1"/>
    <property type="molecule type" value="Genomic_DNA"/>
</dbReference>
<feature type="region of interest" description="Disordered" evidence="1">
    <location>
        <begin position="81"/>
        <end position="101"/>
    </location>
</feature>
<proteinExistence type="predicted"/>
<feature type="compositionally biased region" description="Low complexity" evidence="1">
    <location>
        <begin position="83"/>
        <end position="98"/>
    </location>
</feature>
<keyword evidence="3" id="KW-1185">Reference proteome</keyword>
<feature type="region of interest" description="Disordered" evidence="1">
    <location>
        <begin position="114"/>
        <end position="183"/>
    </location>
</feature>
<comment type="caution">
    <text evidence="2">The sequence shown here is derived from an EMBL/GenBank/DDBJ whole genome shotgun (WGS) entry which is preliminary data.</text>
</comment>
<feature type="region of interest" description="Disordered" evidence="1">
    <location>
        <begin position="257"/>
        <end position="378"/>
    </location>
</feature>
<feature type="compositionally biased region" description="Polar residues" evidence="1">
    <location>
        <begin position="356"/>
        <end position="369"/>
    </location>
</feature>
<dbReference type="Proteomes" id="UP000815325">
    <property type="component" value="Unassembled WGS sequence"/>
</dbReference>
<evidence type="ECO:0000313" key="2">
    <source>
        <dbReference type="EMBL" id="KAF5833096.1"/>
    </source>
</evidence>
<protein>
    <submittedName>
        <fullName evidence="2">Uncharacterized protein</fullName>
    </submittedName>
</protein>
<feature type="compositionally biased region" description="Low complexity" evidence="1">
    <location>
        <begin position="257"/>
        <end position="315"/>
    </location>
</feature>
<sequence>EAGSGACIWCSLSSKQGAMMHRVSSGGNMTNSVRAMNARAASDRKSQLHRESSQGQGRYDLQGIEDQLLALEARVFRLEDVQASSSRPRGSAPSRSPSQEQLRINSGALLLSHSSEPQMRTSPLSPPPLSSSTPLPPPPPAVQAPPPPEVQAPPPAIQAAPAVQAAPPPPQPSATPVQAAQAAPPSVAGAPAVASPAAVPCPSAKPQPVLTRRLLYRLLARLEALEGSSMAIWICSDALTAQLHTLQQQFLQQQQQQQQQEKQTQPSTTQLPPGLQELQGQVPTSSASTPEDAAPASAPSAADSAAAAADAQASHHASRTSRVSLDAEPSSGKPTTSSLQHHRPPQRASSAAELSMSGQSLGHSNQSSLAARGPRSSKRNSFRAYASFSGGDQDGHLNVGRLAMLLDEQHSHMVSLEERLEVRHACSAWGCSATIEAMAVVVKVGQASCSLKKVWHARGAPRGSLGHALC</sequence>
<feature type="non-terminal residue" evidence="2">
    <location>
        <position position="1"/>
    </location>
</feature>
<accession>A0ABQ7GER4</accession>
<gene>
    <name evidence="2" type="ORF">DUNSADRAFT_10715</name>
</gene>
<feature type="compositionally biased region" description="Low complexity" evidence="1">
    <location>
        <begin position="174"/>
        <end position="183"/>
    </location>
</feature>
<feature type="compositionally biased region" description="Basic and acidic residues" evidence="1">
    <location>
        <begin position="41"/>
        <end position="52"/>
    </location>
</feature>
<feature type="region of interest" description="Disordered" evidence="1">
    <location>
        <begin position="38"/>
        <end position="59"/>
    </location>
</feature>
<name>A0ABQ7GER4_DUNSA</name>
<evidence type="ECO:0000256" key="1">
    <source>
        <dbReference type="SAM" id="MobiDB-lite"/>
    </source>
</evidence>